<sequence>MTGNLSDAARRLMERRLAGLSAPVSKERDPRPEHPPLAPAQRRLWFIHQLTQGSLAYNVPTAYRLRGPLDTEALERAVHLVVRRHEVLRTCYPADEQGEPFQRVLDADAGPRTPVARHDLTSAADPVAEALRIAGTEADHRFRLDAEGPLRLWLARLGPDDHVLGIVVHHIAFDRESLAILAGELSAAYRAEAAAGTPELPPLDAQYADFALWQSGLTGTQEYEKELGYWRETLGCLAPVLELPADHQRPKEPTYRAGEAAIHIDAETAERLRALSTERGASLFMTCLAAFQGLLSRYTAETALAVGCPVNGRAKVAYEGLIGFFANSLPIGVHLDDDPAFAAMVDRARESLLSAHAHQNVPFDRIVRELSPVRDLSRNPLVQVWFDLDAGDTGTAADLLALPGVRSEYFTEGRVRTRFDAEMHLGERADGTITGRLLYAQDLFAAETASGLCEHYANFLAAVAADPGLRLSRVPLFSARQRSTLLDDWSVGSG</sequence>
<dbReference type="InterPro" id="IPR023213">
    <property type="entry name" value="CAT-like_dom_sf"/>
</dbReference>
<dbReference type="GO" id="GO:0008610">
    <property type="term" value="P:lipid biosynthetic process"/>
    <property type="evidence" value="ECO:0007669"/>
    <property type="project" value="UniProtKB-ARBA"/>
</dbReference>
<dbReference type="RefSeq" id="WP_144322648.1">
    <property type="nucleotide sequence ID" value="NZ_CP040916.1"/>
</dbReference>
<dbReference type="Gene3D" id="3.30.559.30">
    <property type="entry name" value="Nonribosomal peptide synthetase, condensation domain"/>
    <property type="match status" value="1"/>
</dbReference>
<organism evidence="2 3">
    <name type="scientific">Streptomyces spectabilis</name>
    <dbReference type="NCBI Taxonomy" id="68270"/>
    <lineage>
        <taxon>Bacteria</taxon>
        <taxon>Bacillati</taxon>
        <taxon>Actinomycetota</taxon>
        <taxon>Actinomycetes</taxon>
        <taxon>Kitasatosporales</taxon>
        <taxon>Streptomycetaceae</taxon>
        <taxon>Streptomyces</taxon>
    </lineage>
</organism>
<name>A0A516RIH9_STRST</name>
<dbReference type="CDD" id="cd19531">
    <property type="entry name" value="LCL_NRPS-like"/>
    <property type="match status" value="1"/>
</dbReference>
<gene>
    <name evidence="2" type="ORF">FH965_36815</name>
</gene>
<accession>A0A516RIH9</accession>
<dbReference type="GO" id="GO:0003824">
    <property type="term" value="F:catalytic activity"/>
    <property type="evidence" value="ECO:0007669"/>
    <property type="project" value="InterPro"/>
</dbReference>
<dbReference type="Proteomes" id="UP000316806">
    <property type="component" value="Chromosome"/>
</dbReference>
<protein>
    <recommendedName>
        <fullName evidence="1">Condensation domain-containing protein</fullName>
    </recommendedName>
</protein>
<dbReference type="PANTHER" id="PTHR45398:SF1">
    <property type="entry name" value="ENZYME, PUTATIVE (JCVI)-RELATED"/>
    <property type="match status" value="1"/>
</dbReference>
<dbReference type="InterPro" id="IPR001242">
    <property type="entry name" value="Condensation_dom"/>
</dbReference>
<dbReference type="Gene3D" id="3.30.559.10">
    <property type="entry name" value="Chloramphenicol acetyltransferase-like domain"/>
    <property type="match status" value="1"/>
</dbReference>
<reference evidence="2 3" key="1">
    <citation type="journal article" date="2019" name="J. Ind. Microbiol. Biotechnol.">
        <title>The complete genomic sequence of Streptomyces spectabilis NRRL-2792 and identification of secondary metabolite biosynthetic gene clusters.</title>
        <authorList>
            <person name="Sinha A."/>
            <person name="Phillips-Salemka S."/>
            <person name="Niraula T.A."/>
            <person name="Short K.A."/>
            <person name="Niraula N.P."/>
        </authorList>
    </citation>
    <scope>NUCLEOTIDE SEQUENCE [LARGE SCALE GENOMIC DNA]</scope>
    <source>
        <strain evidence="2 3">NRRL 2792</strain>
    </source>
</reference>
<dbReference type="AlphaFoldDB" id="A0A516RIH9"/>
<proteinExistence type="predicted"/>
<evidence type="ECO:0000259" key="1">
    <source>
        <dbReference type="Pfam" id="PF00668"/>
    </source>
</evidence>
<evidence type="ECO:0000313" key="2">
    <source>
        <dbReference type="EMBL" id="QDQ15444.1"/>
    </source>
</evidence>
<feature type="domain" description="Condensation" evidence="1">
    <location>
        <begin position="34"/>
        <end position="485"/>
    </location>
</feature>
<dbReference type="SUPFAM" id="SSF52777">
    <property type="entry name" value="CoA-dependent acyltransferases"/>
    <property type="match status" value="2"/>
</dbReference>
<dbReference type="EMBL" id="CP040916">
    <property type="protein sequence ID" value="QDQ15444.1"/>
    <property type="molecule type" value="Genomic_DNA"/>
</dbReference>
<dbReference type="PANTHER" id="PTHR45398">
    <property type="match status" value="1"/>
</dbReference>
<evidence type="ECO:0000313" key="3">
    <source>
        <dbReference type="Proteomes" id="UP000316806"/>
    </source>
</evidence>
<dbReference type="Pfam" id="PF00668">
    <property type="entry name" value="Condensation"/>
    <property type="match status" value="1"/>
</dbReference>